<dbReference type="AlphaFoldDB" id="A0A388T8J2"/>
<dbReference type="Proteomes" id="UP000269352">
    <property type="component" value="Unassembled WGS sequence"/>
</dbReference>
<dbReference type="EMBL" id="BGZN01000002">
    <property type="protein sequence ID" value="GBR72677.1"/>
    <property type="molecule type" value="Genomic_DNA"/>
</dbReference>
<comment type="caution">
    <text evidence="1">The sequence shown here is derived from an EMBL/GenBank/DDBJ whole genome shotgun (WGS) entry which is preliminary data.</text>
</comment>
<gene>
    <name evidence="1" type="ORF">NO1_0176</name>
</gene>
<reference evidence="1 2" key="1">
    <citation type="journal article" date="2019" name="ISME J.">
        <title>Genome analyses of uncultured TG2/ZB3 bacteria in 'Margulisbacteria' specifically attached to ectosymbiotic spirochetes of protists in the termite gut.</title>
        <authorList>
            <person name="Utami Y.D."/>
            <person name="Kuwahara H."/>
            <person name="Igai K."/>
            <person name="Murakami T."/>
            <person name="Sugaya K."/>
            <person name="Morikawa T."/>
            <person name="Nagura Y."/>
            <person name="Yuki M."/>
            <person name="Deevong P."/>
            <person name="Inoue T."/>
            <person name="Kihara K."/>
            <person name="Lo N."/>
            <person name="Yamada A."/>
            <person name="Ohkuma M."/>
            <person name="Hongoh Y."/>
        </authorList>
    </citation>
    <scope>NUCLEOTIDE SEQUENCE [LARGE SCALE GENOMIC DNA]</scope>
    <source>
        <strain evidence="1">NkOx7-01</strain>
    </source>
</reference>
<evidence type="ECO:0000313" key="1">
    <source>
        <dbReference type="EMBL" id="GBR72677.1"/>
    </source>
</evidence>
<protein>
    <submittedName>
        <fullName evidence="1">Uncharacterized protein</fullName>
    </submittedName>
</protein>
<proteinExistence type="predicted"/>
<accession>A0A388T8J2</accession>
<sequence>MLALTQDEKLDIMKTLNWDYAASPEDMLAVVDGQKARAGNFDQERLFVRSLERLSWHRLVALWGVEKIKALYTPQVAHRLRSPDFRREYVFAVGILRGEPVSVAGWGSERSKQLQNLFLSDRWHRN</sequence>
<name>A0A388T8J2_TERA1</name>
<organism evidence="1 2">
    <name type="scientific">Termititenax aidoneus</name>
    <dbReference type="NCBI Taxonomy" id="2218524"/>
    <lineage>
        <taxon>Bacteria</taxon>
        <taxon>Bacillati</taxon>
        <taxon>Candidatus Margulisiibacteriota</taxon>
        <taxon>Candidatus Termititenacia</taxon>
        <taxon>Candidatus Termititenacales</taxon>
        <taxon>Candidatus Termititenacaceae</taxon>
        <taxon>Candidatus Termititenax</taxon>
    </lineage>
</organism>
<keyword evidence="2" id="KW-1185">Reference proteome</keyword>
<evidence type="ECO:0000313" key="2">
    <source>
        <dbReference type="Proteomes" id="UP000269352"/>
    </source>
</evidence>